<dbReference type="PANTHER" id="PTHR42714">
    <property type="entry name" value="TRNA MODIFICATION GTPASE GTPBP3"/>
    <property type="match status" value="1"/>
</dbReference>
<comment type="caution">
    <text evidence="10">The sequence shown here is derived from an EMBL/GenBank/DDBJ whole genome shotgun (WGS) entry which is preliminary data.</text>
</comment>
<evidence type="ECO:0000256" key="1">
    <source>
        <dbReference type="ARBA" id="ARBA00022694"/>
    </source>
</evidence>
<keyword evidence="6" id="KW-0963">Cytoplasm</keyword>
<dbReference type="RefSeq" id="WP_118863955.1">
    <property type="nucleotide sequence ID" value="NZ_QWLV01000003.1"/>
</dbReference>
<proteinExistence type="inferred from homology"/>
<dbReference type="GO" id="GO:0005525">
    <property type="term" value="F:GTP binding"/>
    <property type="evidence" value="ECO:0007669"/>
    <property type="project" value="UniProtKB-UniRule"/>
</dbReference>
<dbReference type="InterPro" id="IPR025867">
    <property type="entry name" value="MnmE_helical"/>
</dbReference>
<dbReference type="SUPFAM" id="SSF116878">
    <property type="entry name" value="TrmE connector domain"/>
    <property type="match status" value="1"/>
</dbReference>
<protein>
    <recommendedName>
        <fullName evidence="6">tRNA modification GTPase MnmE</fullName>
        <ecNumber evidence="6">3.6.-.-</ecNumber>
    </recommendedName>
</protein>
<keyword evidence="1 6" id="KW-0819">tRNA processing</keyword>
<dbReference type="GO" id="GO:0005737">
    <property type="term" value="C:cytoplasm"/>
    <property type="evidence" value="ECO:0007669"/>
    <property type="project" value="UniProtKB-SubCell"/>
</dbReference>
<dbReference type="SUPFAM" id="SSF103025">
    <property type="entry name" value="Folate-binding domain"/>
    <property type="match status" value="1"/>
</dbReference>
<dbReference type="Gene3D" id="3.40.50.300">
    <property type="entry name" value="P-loop containing nucleotide triphosphate hydrolases"/>
    <property type="match status" value="1"/>
</dbReference>
<dbReference type="NCBIfam" id="NF003661">
    <property type="entry name" value="PRK05291.1-3"/>
    <property type="match status" value="1"/>
</dbReference>
<feature type="binding site" evidence="6">
    <location>
        <position position="24"/>
    </location>
    <ligand>
        <name>(6S)-5-formyl-5,6,7,8-tetrahydrofolate</name>
        <dbReference type="ChEBI" id="CHEBI:57457"/>
    </ligand>
</feature>
<feature type="binding site" evidence="6">
    <location>
        <position position="251"/>
    </location>
    <ligand>
        <name>K(+)</name>
        <dbReference type="ChEBI" id="CHEBI:29103"/>
    </ligand>
</feature>
<dbReference type="GO" id="GO:0002098">
    <property type="term" value="P:tRNA wobble uridine modification"/>
    <property type="evidence" value="ECO:0007669"/>
    <property type="project" value="TreeGrafter"/>
</dbReference>
<evidence type="ECO:0000256" key="4">
    <source>
        <dbReference type="ARBA" id="ARBA00022958"/>
    </source>
</evidence>
<dbReference type="InterPro" id="IPR027266">
    <property type="entry name" value="TrmE/GcvT-like"/>
</dbReference>
<dbReference type="PANTHER" id="PTHR42714:SF2">
    <property type="entry name" value="TRNA MODIFICATION GTPASE GTPBP3, MITOCHONDRIAL"/>
    <property type="match status" value="1"/>
</dbReference>
<dbReference type="AlphaFoldDB" id="A0A396RMY4"/>
<dbReference type="FunFam" id="3.30.1360.120:FF:000007">
    <property type="entry name" value="tRNA modification GTPase GTPBP3, mitochondrial"/>
    <property type="match status" value="1"/>
</dbReference>
<dbReference type="CDD" id="cd04164">
    <property type="entry name" value="trmE"/>
    <property type="match status" value="1"/>
</dbReference>
<dbReference type="Pfam" id="PF01926">
    <property type="entry name" value="MMR_HSR1"/>
    <property type="match status" value="1"/>
</dbReference>
<comment type="similarity">
    <text evidence="6">Belongs to the TRAFAC class TrmE-Era-EngA-EngB-Septin-like GTPase superfamily. TrmE GTPase family.</text>
</comment>
<comment type="subcellular location">
    <subcellularLocation>
        <location evidence="6">Cytoplasm</location>
    </subcellularLocation>
</comment>
<evidence type="ECO:0000259" key="8">
    <source>
        <dbReference type="Pfam" id="PF10396"/>
    </source>
</evidence>
<evidence type="ECO:0000259" key="9">
    <source>
        <dbReference type="Pfam" id="PF12631"/>
    </source>
</evidence>
<evidence type="ECO:0000313" key="10">
    <source>
        <dbReference type="EMBL" id="RHW17689.1"/>
    </source>
</evidence>
<feature type="binding site" evidence="6">
    <location>
        <position position="82"/>
    </location>
    <ligand>
        <name>(6S)-5-formyl-5,6,7,8-tetrahydrofolate</name>
        <dbReference type="ChEBI" id="CHEBI:57457"/>
    </ligand>
</feature>
<evidence type="ECO:0000256" key="6">
    <source>
        <dbReference type="HAMAP-Rule" id="MF_00379"/>
    </source>
</evidence>
<keyword evidence="2 6" id="KW-0547">Nucleotide-binding</keyword>
<feature type="binding site" evidence="6">
    <location>
        <position position="227"/>
    </location>
    <ligand>
        <name>K(+)</name>
        <dbReference type="ChEBI" id="CHEBI:29103"/>
    </ligand>
</feature>
<evidence type="ECO:0000256" key="3">
    <source>
        <dbReference type="ARBA" id="ARBA00022801"/>
    </source>
</evidence>
<accession>A0A396RMY4</accession>
<comment type="cofactor">
    <cofactor evidence="6">
        <name>K(+)</name>
        <dbReference type="ChEBI" id="CHEBI:29103"/>
    </cofactor>
    <text evidence="6">Binds 1 potassium ion per subunit.</text>
</comment>
<reference evidence="10 11" key="1">
    <citation type="submission" date="2018-08" db="EMBL/GenBank/DDBJ databases">
        <title>The multiple taxonomic identification of Sphingomonas gilva.</title>
        <authorList>
            <person name="Zhu D."/>
            <person name="Zheng S."/>
        </authorList>
    </citation>
    <scope>NUCLEOTIDE SEQUENCE [LARGE SCALE GENOMIC DNA]</scope>
    <source>
        <strain evidence="10 11">ZDH117</strain>
    </source>
</reference>
<comment type="function">
    <text evidence="6">Exhibits a very high intrinsic GTPase hydrolysis rate. Involved in the addition of a carboxymethylaminomethyl (cmnm) group at the wobble position (U34) of certain tRNAs, forming tRNA-cmnm(5)s(2)U34.</text>
</comment>
<dbReference type="InterPro" id="IPR027368">
    <property type="entry name" value="MnmE_dom2"/>
</dbReference>
<dbReference type="Gene3D" id="1.20.120.430">
    <property type="entry name" value="tRNA modification GTPase MnmE domain 2"/>
    <property type="match status" value="1"/>
</dbReference>
<dbReference type="CDD" id="cd14858">
    <property type="entry name" value="TrmE_N"/>
    <property type="match status" value="1"/>
</dbReference>
<dbReference type="Pfam" id="PF10396">
    <property type="entry name" value="TrmE_N"/>
    <property type="match status" value="1"/>
</dbReference>
<keyword evidence="5 6" id="KW-0342">GTP-binding</keyword>
<organism evidence="10 11">
    <name type="scientific">Sphingomonas gilva</name>
    <dbReference type="NCBI Taxonomy" id="2305907"/>
    <lineage>
        <taxon>Bacteria</taxon>
        <taxon>Pseudomonadati</taxon>
        <taxon>Pseudomonadota</taxon>
        <taxon>Alphaproteobacteria</taxon>
        <taxon>Sphingomonadales</taxon>
        <taxon>Sphingomonadaceae</taxon>
        <taxon>Sphingomonas</taxon>
    </lineage>
</organism>
<dbReference type="HAMAP" id="MF_00379">
    <property type="entry name" value="GTPase_MnmE"/>
    <property type="match status" value="1"/>
</dbReference>
<comment type="caution">
    <text evidence="6">Lacks conserved residue(s) required for the propagation of feature annotation.</text>
</comment>
<feature type="domain" description="GTP-binding protein TrmE N-terminal" evidence="8">
    <location>
        <begin position="7"/>
        <end position="122"/>
    </location>
</feature>
<feature type="binding site" evidence="6">
    <location>
        <position position="252"/>
    </location>
    <ligand>
        <name>Mg(2+)</name>
        <dbReference type="ChEBI" id="CHEBI:18420"/>
    </ligand>
</feature>
<dbReference type="SUPFAM" id="SSF52540">
    <property type="entry name" value="P-loop containing nucleoside triphosphate hydrolases"/>
    <property type="match status" value="1"/>
</dbReference>
<evidence type="ECO:0000256" key="5">
    <source>
        <dbReference type="ARBA" id="ARBA00023134"/>
    </source>
</evidence>
<evidence type="ECO:0000256" key="2">
    <source>
        <dbReference type="ARBA" id="ARBA00022741"/>
    </source>
</evidence>
<evidence type="ECO:0000313" key="11">
    <source>
        <dbReference type="Proteomes" id="UP000266693"/>
    </source>
</evidence>
<feature type="binding site" evidence="6">
    <location>
        <begin position="227"/>
        <end position="232"/>
    </location>
    <ligand>
        <name>GTP</name>
        <dbReference type="ChEBI" id="CHEBI:37565"/>
    </ligand>
</feature>
<feature type="binding site" evidence="6">
    <location>
        <begin position="246"/>
        <end position="252"/>
    </location>
    <ligand>
        <name>GTP</name>
        <dbReference type="ChEBI" id="CHEBI:37565"/>
    </ligand>
</feature>
<keyword evidence="6" id="KW-0479">Metal-binding</keyword>
<dbReference type="InterPro" id="IPR027417">
    <property type="entry name" value="P-loop_NTPase"/>
</dbReference>
<feature type="binding site" evidence="6">
    <location>
        <position position="122"/>
    </location>
    <ligand>
        <name>(6S)-5-formyl-5,6,7,8-tetrahydrofolate</name>
        <dbReference type="ChEBI" id="CHEBI:57457"/>
    </ligand>
</feature>
<comment type="subunit">
    <text evidence="6">Homodimer. Heterotetramer of two MnmE and two MnmG subunits.</text>
</comment>
<dbReference type="Proteomes" id="UP000266693">
    <property type="component" value="Unassembled WGS sequence"/>
</dbReference>
<dbReference type="Pfam" id="PF12631">
    <property type="entry name" value="MnmE_helical"/>
    <property type="match status" value="1"/>
</dbReference>
<dbReference type="EMBL" id="QWLV01000003">
    <property type="protein sequence ID" value="RHW17689.1"/>
    <property type="molecule type" value="Genomic_DNA"/>
</dbReference>
<dbReference type="GO" id="GO:0046872">
    <property type="term" value="F:metal ion binding"/>
    <property type="evidence" value="ECO:0007669"/>
    <property type="project" value="UniProtKB-KW"/>
</dbReference>
<dbReference type="Gene3D" id="3.30.1360.120">
    <property type="entry name" value="Probable tRNA modification gtpase trme, domain 1"/>
    <property type="match status" value="1"/>
</dbReference>
<sequence>MNDRADTIVALSSGRPPAAIAVLRASGPAAIAAAQAIAGTLPPPRRAALRTLRDPADGSTLDRALVLVFPGPRSATGEDLVEFHVHGGRAVAAAVEGALVAQAGCRAAAAGEFTRRALENGRIDLVEAEGLADLLTAETESQRRRALDAAEGHVSRRIGLWADRVLGLSARAEAILDFGDEDDVAVDEAAIGREALALAEEMAAVLDQPPVERLHQGPLIALAGPPNSGKSTTLNALAGRDAAIVSPIPGTTRDRIELAVVREGRAYRLVDTAGLRSRGDDEIEEEGMARARLAVEAADLLLWLGDESPPEVAATTLWLQPRSDLAGRSALRPGRALAFSAVTGEGLAELWRLIADRCSALLPSEDDLALNARQRGCLREAQRALADMESSDMLVVAEHLRAARYALDRLLGRVGAEEMLDALFGRFCIGK</sequence>
<feature type="domain" description="G" evidence="7">
    <location>
        <begin position="220"/>
        <end position="307"/>
    </location>
</feature>
<name>A0A396RMY4_9SPHN</name>
<feature type="binding site" evidence="6">
    <location>
        <position position="248"/>
    </location>
    <ligand>
        <name>K(+)</name>
        <dbReference type="ChEBI" id="CHEBI:29103"/>
    </ligand>
</feature>
<feature type="binding site" evidence="6">
    <location>
        <position position="431"/>
    </location>
    <ligand>
        <name>(6S)-5-formyl-5,6,7,8-tetrahydrofolate</name>
        <dbReference type="ChEBI" id="CHEBI:57457"/>
    </ligand>
</feature>
<keyword evidence="3 6" id="KW-0378">Hydrolase</keyword>
<feature type="domain" description="MnmE helical" evidence="9">
    <location>
        <begin position="125"/>
        <end position="428"/>
    </location>
</feature>
<dbReference type="GO" id="GO:0030488">
    <property type="term" value="P:tRNA methylation"/>
    <property type="evidence" value="ECO:0007669"/>
    <property type="project" value="TreeGrafter"/>
</dbReference>
<keyword evidence="11" id="KW-1185">Reference proteome</keyword>
<dbReference type="GO" id="GO:0003924">
    <property type="term" value="F:GTPase activity"/>
    <property type="evidence" value="ECO:0007669"/>
    <property type="project" value="UniProtKB-UniRule"/>
</dbReference>
<dbReference type="InterPro" id="IPR004520">
    <property type="entry name" value="GTPase_MnmE"/>
</dbReference>
<evidence type="ECO:0000259" key="7">
    <source>
        <dbReference type="Pfam" id="PF01926"/>
    </source>
</evidence>
<dbReference type="InterPro" id="IPR031168">
    <property type="entry name" value="G_TrmE"/>
</dbReference>
<gene>
    <name evidence="6 10" type="primary">mnmE</name>
    <name evidence="6" type="synonym">trmE</name>
    <name evidence="10" type="ORF">D1610_09630</name>
</gene>
<feature type="binding site" evidence="6">
    <location>
        <begin position="271"/>
        <end position="274"/>
    </location>
    <ligand>
        <name>GTP</name>
        <dbReference type="ChEBI" id="CHEBI:37565"/>
    </ligand>
</feature>
<dbReference type="InterPro" id="IPR018948">
    <property type="entry name" value="GTP-bd_TrmE_N"/>
</dbReference>
<dbReference type="OrthoDB" id="9805918at2"/>
<dbReference type="EC" id="3.6.-.-" evidence="6"/>
<keyword evidence="6" id="KW-0460">Magnesium</keyword>
<dbReference type="InterPro" id="IPR006073">
    <property type="entry name" value="GTP-bd"/>
</dbReference>
<feature type="binding site" evidence="6">
    <location>
        <position position="246"/>
    </location>
    <ligand>
        <name>K(+)</name>
        <dbReference type="ChEBI" id="CHEBI:29103"/>
    </ligand>
</feature>
<feature type="binding site" evidence="6">
    <location>
        <position position="231"/>
    </location>
    <ligand>
        <name>Mg(2+)</name>
        <dbReference type="ChEBI" id="CHEBI:18420"/>
    </ligand>
</feature>
<keyword evidence="4 6" id="KW-0630">Potassium</keyword>